<evidence type="ECO:0000313" key="2">
    <source>
        <dbReference type="WBParaSite" id="PS1159_v2.g4591.t1"/>
    </source>
</evidence>
<organism evidence="1 2">
    <name type="scientific">Panagrolaimus sp. PS1159</name>
    <dbReference type="NCBI Taxonomy" id="55785"/>
    <lineage>
        <taxon>Eukaryota</taxon>
        <taxon>Metazoa</taxon>
        <taxon>Ecdysozoa</taxon>
        <taxon>Nematoda</taxon>
        <taxon>Chromadorea</taxon>
        <taxon>Rhabditida</taxon>
        <taxon>Tylenchina</taxon>
        <taxon>Panagrolaimomorpha</taxon>
        <taxon>Panagrolaimoidea</taxon>
        <taxon>Panagrolaimidae</taxon>
        <taxon>Panagrolaimus</taxon>
    </lineage>
</organism>
<name>A0AC35GF48_9BILA</name>
<proteinExistence type="predicted"/>
<dbReference type="Proteomes" id="UP000887580">
    <property type="component" value="Unplaced"/>
</dbReference>
<reference evidence="2" key="1">
    <citation type="submission" date="2022-11" db="UniProtKB">
        <authorList>
            <consortium name="WormBaseParasite"/>
        </authorList>
    </citation>
    <scope>IDENTIFICATION</scope>
</reference>
<sequence length="348" mass="39665">MAMKVRMHENSYEDSIFKNLQNSFEFPRQQKENDGKNPEVLKFKASQKLLDAGKKAPSKIPSRRPSPNKQPLIPAQNHVAINSRKLFIDQLIAKKAIQFRNDWEDLKNGQINYPSNAFSAELSTQEKKHTIRYGDISCNDYNRILINGTDFMHGNVIKRHDGTAIALAVQGPTSDTSVDIWKASIQHKCPVIIQLCQNHEEGKEKCSYYVPTNSQQPLIFGDLIIAAKSVIPSLYLFEDAKTEMVIETQIQIREKKTNKMLHQLNHLQYLNWSDHSIPDNTKVIKSLYQNFVLPCLKSGLPFIAHCSAGVGRTGVFVGAVYFFDLFLHNQLTSIPNAMKLLRQQREIN</sequence>
<dbReference type="WBParaSite" id="PS1159_v2.g4591.t1">
    <property type="protein sequence ID" value="PS1159_v2.g4591.t1"/>
    <property type="gene ID" value="PS1159_v2.g4591"/>
</dbReference>
<accession>A0AC35GF48</accession>
<protein>
    <submittedName>
        <fullName evidence="2">Protein tyrosine phosphatase</fullName>
    </submittedName>
</protein>
<evidence type="ECO:0000313" key="1">
    <source>
        <dbReference type="Proteomes" id="UP000887580"/>
    </source>
</evidence>